<keyword evidence="5" id="KW-0223">Dioxygenase</keyword>
<evidence type="ECO:0000313" key="6">
    <source>
        <dbReference type="EMBL" id="MFC6036618.1"/>
    </source>
</evidence>
<keyword evidence="3 5" id="KW-0560">Oxidoreductase</keyword>
<dbReference type="EMBL" id="JBHPON010000002">
    <property type="protein sequence ID" value="MFC6036618.1"/>
    <property type="molecule type" value="Genomic_DNA"/>
</dbReference>
<evidence type="ECO:0000256" key="3">
    <source>
        <dbReference type="ARBA" id="ARBA00023002"/>
    </source>
</evidence>
<comment type="caution">
    <text evidence="6">The sequence shown here is derived from an EMBL/GenBank/DDBJ whole genome shotgun (WGS) entry which is preliminary data.</text>
</comment>
<sequence>MRGFPKTVEFMFLNTPIGEELSLNGLEVDGDIPADIRGAFFRAVPDPAFPPLFDDDTALSGDGMISRLWFKEDGSVDFDIRYVQTARYKAETAAGKALFGRYRNPYTDDPSVKGVDRTVSNTTPIWHGGKLLMAKEDGRAYRVDPITLETIGSYDFGGKLKSETMTAHARIDPETGEMFFFGYEADGLASTKVAYCIADKAGSLVSEQWFDAPYCGLMHDFVITKNYAVFPVFPTTCDLERLKKGGVHWVHEQGLESWIGVMPRYGDAKDMHWIKGPKGVSAFHFMNCFEDENGRIHLDQHLTETNAFEFIRRASGINMAQSEIKGGLVRWSFDPDGNEITETPLGPPGDLCRIRDADQGRPYTIGWYLSMDPQMKGPPLLGGPVGVTFNALIAINPQTTEMEMLALPPAHAISEPAHIVSSMEDHPGWLLFIIDRQAGEHDFEHEAWIVNAGAISKGPVAKIKIPHRLRPQVHGWWAPQEQLDKAAAL</sequence>
<dbReference type="InterPro" id="IPR011047">
    <property type="entry name" value="Quinoprotein_ADH-like_sf"/>
</dbReference>
<dbReference type="SUPFAM" id="SSF50998">
    <property type="entry name" value="Quinoprotein alcohol dehydrogenase-like"/>
    <property type="match status" value="1"/>
</dbReference>
<protein>
    <recommendedName>
        <fullName evidence="5">Dioxygenase</fullName>
        <ecNumber evidence="5">1.13.11.-</ecNumber>
    </recommendedName>
</protein>
<dbReference type="InterPro" id="IPR004294">
    <property type="entry name" value="Carotenoid_Oase"/>
</dbReference>
<evidence type="ECO:0000256" key="2">
    <source>
        <dbReference type="ARBA" id="ARBA00022723"/>
    </source>
</evidence>
<evidence type="ECO:0000256" key="1">
    <source>
        <dbReference type="ARBA" id="ARBA00006787"/>
    </source>
</evidence>
<keyword evidence="4 5" id="KW-0408">Iron</keyword>
<comment type="cofactor">
    <cofactor evidence="5">
        <name>Fe(2+)</name>
        <dbReference type="ChEBI" id="CHEBI:29033"/>
    </cofactor>
    <text evidence="5">Binds 1 Fe(2+) ion per subunit.</text>
</comment>
<name>A0ABW1L1K2_9PROT</name>
<dbReference type="PANTHER" id="PTHR10543">
    <property type="entry name" value="BETA-CAROTENE DIOXYGENASE"/>
    <property type="match status" value="1"/>
</dbReference>
<accession>A0ABW1L1K2</accession>
<organism evidence="6 7">
    <name type="scientific">Hyphococcus aureus</name>
    <dbReference type="NCBI Taxonomy" id="2666033"/>
    <lineage>
        <taxon>Bacteria</taxon>
        <taxon>Pseudomonadati</taxon>
        <taxon>Pseudomonadota</taxon>
        <taxon>Alphaproteobacteria</taxon>
        <taxon>Parvularculales</taxon>
        <taxon>Parvularculaceae</taxon>
        <taxon>Hyphococcus</taxon>
    </lineage>
</organism>
<proteinExistence type="inferred from homology"/>
<gene>
    <name evidence="6" type="ORF">ACFMB1_13755</name>
</gene>
<keyword evidence="2 5" id="KW-0479">Metal-binding</keyword>
<evidence type="ECO:0000256" key="4">
    <source>
        <dbReference type="ARBA" id="ARBA00023004"/>
    </source>
</evidence>
<dbReference type="Pfam" id="PF03055">
    <property type="entry name" value="RPE65"/>
    <property type="match status" value="1"/>
</dbReference>
<comment type="similarity">
    <text evidence="1 5">Belongs to the carotenoid oxygenase family.</text>
</comment>
<evidence type="ECO:0000313" key="7">
    <source>
        <dbReference type="Proteomes" id="UP001596116"/>
    </source>
</evidence>
<dbReference type="EC" id="1.13.11.-" evidence="5"/>
<dbReference type="RefSeq" id="WP_379882140.1">
    <property type="nucleotide sequence ID" value="NZ_JBHPON010000002.1"/>
</dbReference>
<reference evidence="6 7" key="1">
    <citation type="submission" date="2024-09" db="EMBL/GenBank/DDBJ databases">
        <authorList>
            <person name="Zhang Z.-H."/>
        </authorList>
    </citation>
    <scope>NUCLEOTIDE SEQUENCE [LARGE SCALE GENOMIC DNA]</scope>
    <source>
        <strain evidence="6 7">HHTR114</strain>
    </source>
</reference>
<dbReference type="Proteomes" id="UP001596116">
    <property type="component" value="Unassembled WGS sequence"/>
</dbReference>
<keyword evidence="7" id="KW-1185">Reference proteome</keyword>
<dbReference type="PANTHER" id="PTHR10543:SF89">
    <property type="entry name" value="CAROTENOID 9,10(9',10')-CLEAVAGE DIOXYGENASE 1"/>
    <property type="match status" value="1"/>
</dbReference>
<evidence type="ECO:0000256" key="5">
    <source>
        <dbReference type="RuleBase" id="RU364048"/>
    </source>
</evidence>